<dbReference type="OrthoDB" id="6044770at2759"/>
<reference evidence="2 3" key="1">
    <citation type="journal article" date="2011" name="Science">
        <title>The ecoresponsive genome of Daphnia pulex.</title>
        <authorList>
            <person name="Colbourne J.K."/>
            <person name="Pfrender M.E."/>
            <person name="Gilbert D."/>
            <person name="Thomas W.K."/>
            <person name="Tucker A."/>
            <person name="Oakley T.H."/>
            <person name="Tokishita S."/>
            <person name="Aerts A."/>
            <person name="Arnold G.J."/>
            <person name="Basu M.K."/>
            <person name="Bauer D.J."/>
            <person name="Caceres C.E."/>
            <person name="Carmel L."/>
            <person name="Casola C."/>
            <person name="Choi J.H."/>
            <person name="Detter J.C."/>
            <person name="Dong Q."/>
            <person name="Dusheyko S."/>
            <person name="Eads B.D."/>
            <person name="Frohlich T."/>
            <person name="Geiler-Samerotte K.A."/>
            <person name="Gerlach D."/>
            <person name="Hatcher P."/>
            <person name="Jogdeo S."/>
            <person name="Krijgsveld J."/>
            <person name="Kriventseva E.V."/>
            <person name="Kultz D."/>
            <person name="Laforsch C."/>
            <person name="Lindquist E."/>
            <person name="Lopez J."/>
            <person name="Manak J.R."/>
            <person name="Muller J."/>
            <person name="Pangilinan J."/>
            <person name="Patwardhan R.P."/>
            <person name="Pitluck S."/>
            <person name="Pritham E.J."/>
            <person name="Rechtsteiner A."/>
            <person name="Rho M."/>
            <person name="Rogozin I.B."/>
            <person name="Sakarya O."/>
            <person name="Salamov A."/>
            <person name="Schaack S."/>
            <person name="Shapiro H."/>
            <person name="Shiga Y."/>
            <person name="Skalitzky C."/>
            <person name="Smith Z."/>
            <person name="Souvorov A."/>
            <person name="Sung W."/>
            <person name="Tang Z."/>
            <person name="Tsuchiya D."/>
            <person name="Tu H."/>
            <person name="Vos H."/>
            <person name="Wang M."/>
            <person name="Wolf Y.I."/>
            <person name="Yamagata H."/>
            <person name="Yamada T."/>
            <person name="Ye Y."/>
            <person name="Shaw J.R."/>
            <person name="Andrews J."/>
            <person name="Crease T.J."/>
            <person name="Tang H."/>
            <person name="Lucas S.M."/>
            <person name="Robertson H.M."/>
            <person name="Bork P."/>
            <person name="Koonin E.V."/>
            <person name="Zdobnov E.M."/>
            <person name="Grigoriev I.V."/>
            <person name="Lynch M."/>
            <person name="Boore J.L."/>
        </authorList>
    </citation>
    <scope>NUCLEOTIDE SEQUENCE [LARGE SCALE GENOMIC DNA]</scope>
</reference>
<dbReference type="SUPFAM" id="SSF52129">
    <property type="entry name" value="Caspase-like"/>
    <property type="match status" value="1"/>
</dbReference>
<dbReference type="InterPro" id="IPR011600">
    <property type="entry name" value="Pept_C14_caspase"/>
</dbReference>
<accession>E9FV34</accession>
<sequence length="159" mass="18172">MAINEGLPQALYLYTFTFNIPNSVVASMCQNEDEDALDNKLNKNLMACWKETSKQLKGFFEGFGFVFDSKEVPSTEKLTTEVNDLVKKDLSEYQSIFVFVLTHGSYDRIWDVEGKSIEIQSLRKSLIDCHFLLGKPKVLVIEQCQTYESHSYNHVPNGT</sequence>
<dbReference type="GO" id="GO:0004197">
    <property type="term" value="F:cysteine-type endopeptidase activity"/>
    <property type="evidence" value="ECO:0007669"/>
    <property type="project" value="InterPro"/>
</dbReference>
<organism evidence="2 3">
    <name type="scientific">Daphnia pulex</name>
    <name type="common">Water flea</name>
    <dbReference type="NCBI Taxonomy" id="6669"/>
    <lineage>
        <taxon>Eukaryota</taxon>
        <taxon>Metazoa</taxon>
        <taxon>Ecdysozoa</taxon>
        <taxon>Arthropoda</taxon>
        <taxon>Crustacea</taxon>
        <taxon>Branchiopoda</taxon>
        <taxon>Diplostraca</taxon>
        <taxon>Cladocera</taxon>
        <taxon>Anomopoda</taxon>
        <taxon>Daphniidae</taxon>
        <taxon>Daphnia</taxon>
    </lineage>
</organism>
<dbReference type="GO" id="GO:0006508">
    <property type="term" value="P:proteolysis"/>
    <property type="evidence" value="ECO:0007669"/>
    <property type="project" value="InterPro"/>
</dbReference>
<evidence type="ECO:0000313" key="3">
    <source>
        <dbReference type="Proteomes" id="UP000000305"/>
    </source>
</evidence>
<protein>
    <recommendedName>
        <fullName evidence="1">Caspase family p20 domain-containing protein</fullName>
    </recommendedName>
</protein>
<dbReference type="Proteomes" id="UP000000305">
    <property type="component" value="Unassembled WGS sequence"/>
</dbReference>
<dbReference type="Pfam" id="PF00656">
    <property type="entry name" value="Peptidase_C14"/>
    <property type="match status" value="1"/>
</dbReference>
<feature type="domain" description="Caspase family p20" evidence="1">
    <location>
        <begin position="56"/>
        <end position="148"/>
    </location>
</feature>
<dbReference type="EMBL" id="GL732525">
    <property type="protein sequence ID" value="EFX89176.1"/>
    <property type="molecule type" value="Genomic_DNA"/>
</dbReference>
<dbReference type="PROSITE" id="PS50208">
    <property type="entry name" value="CASPASE_P20"/>
    <property type="match status" value="1"/>
</dbReference>
<proteinExistence type="predicted"/>
<dbReference type="InterPro" id="IPR029030">
    <property type="entry name" value="Caspase-like_dom_sf"/>
</dbReference>
<evidence type="ECO:0000259" key="1">
    <source>
        <dbReference type="PROSITE" id="PS50208"/>
    </source>
</evidence>
<dbReference type="AlphaFoldDB" id="E9FV34"/>
<dbReference type="InterPro" id="IPR001309">
    <property type="entry name" value="Pept_C14_p20"/>
</dbReference>
<keyword evidence="3" id="KW-1185">Reference proteome</keyword>
<gene>
    <name evidence="2" type="ORF">DAPPUDRAFT_310666</name>
</gene>
<dbReference type="PhylomeDB" id="E9FV34"/>
<dbReference type="Gene3D" id="3.40.50.1460">
    <property type="match status" value="1"/>
</dbReference>
<evidence type="ECO:0000313" key="2">
    <source>
        <dbReference type="EMBL" id="EFX89176.1"/>
    </source>
</evidence>
<dbReference type="HOGENOM" id="CLU_1662570_0_0_1"/>
<name>E9FV34_DAPPU</name>
<dbReference type="InParanoid" id="E9FV34"/>
<dbReference type="KEGG" id="dpx:DAPPUDRAFT_310666"/>